<evidence type="ECO:0000313" key="1">
    <source>
        <dbReference type="EMBL" id="KAF6211062.1"/>
    </source>
</evidence>
<proteinExistence type="predicted"/>
<name>A0A8S9XPT2_APOLU</name>
<evidence type="ECO:0000313" key="2">
    <source>
        <dbReference type="Proteomes" id="UP000466442"/>
    </source>
</evidence>
<reference evidence="1" key="1">
    <citation type="journal article" date="2021" name="Mol. Ecol. Resour.">
        <title>Apolygus lucorum genome provides insights into omnivorousness and mesophyll feeding.</title>
        <authorList>
            <person name="Liu Y."/>
            <person name="Liu H."/>
            <person name="Wang H."/>
            <person name="Huang T."/>
            <person name="Liu B."/>
            <person name="Yang B."/>
            <person name="Yin L."/>
            <person name="Li B."/>
            <person name="Zhang Y."/>
            <person name="Zhang S."/>
            <person name="Jiang F."/>
            <person name="Zhang X."/>
            <person name="Ren Y."/>
            <person name="Wang B."/>
            <person name="Wang S."/>
            <person name="Lu Y."/>
            <person name="Wu K."/>
            <person name="Fan W."/>
            <person name="Wang G."/>
        </authorList>
    </citation>
    <scope>NUCLEOTIDE SEQUENCE</scope>
    <source>
        <strain evidence="1">12Hb</strain>
    </source>
</reference>
<organism evidence="1 2">
    <name type="scientific">Apolygus lucorum</name>
    <name type="common">Small green plant bug</name>
    <name type="synonym">Lygocoris lucorum</name>
    <dbReference type="NCBI Taxonomy" id="248454"/>
    <lineage>
        <taxon>Eukaryota</taxon>
        <taxon>Metazoa</taxon>
        <taxon>Ecdysozoa</taxon>
        <taxon>Arthropoda</taxon>
        <taxon>Hexapoda</taxon>
        <taxon>Insecta</taxon>
        <taxon>Pterygota</taxon>
        <taxon>Neoptera</taxon>
        <taxon>Paraneoptera</taxon>
        <taxon>Hemiptera</taxon>
        <taxon>Heteroptera</taxon>
        <taxon>Panheteroptera</taxon>
        <taxon>Cimicomorpha</taxon>
        <taxon>Miridae</taxon>
        <taxon>Mirini</taxon>
        <taxon>Apolygus</taxon>
    </lineage>
</organism>
<sequence length="69" mass="7348">MGQKCSVAIFRGPPLPNSCSNKYTAITVDRHKQAFTLGESLEIADDTRSLPSTPAARGKKVVFAEGGLL</sequence>
<protein>
    <submittedName>
        <fullName evidence="1">Uncharacterized protein</fullName>
    </submittedName>
</protein>
<keyword evidence="2" id="KW-1185">Reference proteome</keyword>
<gene>
    <name evidence="1" type="ORF">GE061_014175</name>
</gene>
<accession>A0A8S9XPT2</accession>
<comment type="caution">
    <text evidence="1">The sequence shown here is derived from an EMBL/GenBank/DDBJ whole genome shotgun (WGS) entry which is preliminary data.</text>
</comment>
<dbReference type="EMBL" id="WIXP02000005">
    <property type="protein sequence ID" value="KAF6211062.1"/>
    <property type="molecule type" value="Genomic_DNA"/>
</dbReference>
<dbReference type="Proteomes" id="UP000466442">
    <property type="component" value="Linkage Group LG5"/>
</dbReference>
<dbReference type="AlphaFoldDB" id="A0A8S9XPT2"/>